<dbReference type="EMBL" id="JARBJD010000012">
    <property type="protein sequence ID" value="KAK2962130.1"/>
    <property type="molecule type" value="Genomic_DNA"/>
</dbReference>
<feature type="compositionally biased region" description="Polar residues" evidence="2">
    <location>
        <begin position="2604"/>
        <end position="2614"/>
    </location>
</feature>
<dbReference type="InterPro" id="IPR026983">
    <property type="entry name" value="DHC"/>
</dbReference>
<feature type="compositionally biased region" description="Polar residues" evidence="2">
    <location>
        <begin position="1648"/>
        <end position="1657"/>
    </location>
</feature>
<dbReference type="InterPro" id="IPR013602">
    <property type="entry name" value="Dynein_heavy_linker"/>
</dbReference>
<dbReference type="InterPro" id="IPR042222">
    <property type="entry name" value="Dynein_2_N"/>
</dbReference>
<feature type="region of interest" description="Disordered" evidence="2">
    <location>
        <begin position="2604"/>
        <end position="2627"/>
    </location>
</feature>
<dbReference type="PANTHER" id="PTHR10676">
    <property type="entry name" value="DYNEIN HEAVY CHAIN FAMILY PROTEIN"/>
    <property type="match status" value="1"/>
</dbReference>
<feature type="region of interest" description="Disordered" evidence="2">
    <location>
        <begin position="1590"/>
        <end position="1669"/>
    </location>
</feature>
<feature type="compositionally biased region" description="Basic residues" evidence="2">
    <location>
        <begin position="1892"/>
        <end position="1904"/>
    </location>
</feature>
<feature type="region of interest" description="Disordered" evidence="2">
    <location>
        <begin position="4450"/>
        <end position="4540"/>
    </location>
</feature>
<keyword evidence="1" id="KW-0479">Metal-binding</keyword>
<dbReference type="Gene3D" id="1.20.140.100">
    <property type="entry name" value="Dynein heavy chain, N-terminal domain 2"/>
    <property type="match status" value="1"/>
</dbReference>
<proteinExistence type="predicted"/>
<feature type="region of interest" description="Disordered" evidence="2">
    <location>
        <begin position="6639"/>
        <end position="6671"/>
    </location>
</feature>
<dbReference type="Pfam" id="PF08393">
    <property type="entry name" value="DHC_N2"/>
    <property type="match status" value="1"/>
</dbReference>
<keyword evidence="1" id="KW-0862">Zinc</keyword>
<dbReference type="SMART" id="SM00382">
    <property type="entry name" value="AAA"/>
    <property type="match status" value="1"/>
</dbReference>
<evidence type="ECO:0000256" key="1">
    <source>
        <dbReference type="PROSITE-ProRule" id="PRU00042"/>
    </source>
</evidence>
<name>A0ABQ9YEH8_9EUKA</name>
<evidence type="ECO:0000259" key="3">
    <source>
        <dbReference type="PROSITE" id="PS50157"/>
    </source>
</evidence>
<protein>
    <submittedName>
        <fullName evidence="4">Dynein heavy chain, N-terminal region 2</fullName>
    </submittedName>
</protein>
<accession>A0ABQ9YEH8</accession>
<feature type="compositionally biased region" description="Basic and acidic residues" evidence="2">
    <location>
        <begin position="4384"/>
        <end position="4401"/>
    </location>
</feature>
<feature type="region of interest" description="Disordered" evidence="2">
    <location>
        <begin position="1684"/>
        <end position="1714"/>
    </location>
</feature>
<feature type="compositionally biased region" description="Low complexity" evidence="2">
    <location>
        <begin position="708"/>
        <end position="728"/>
    </location>
</feature>
<dbReference type="Gene3D" id="1.20.920.60">
    <property type="match status" value="1"/>
</dbReference>
<feature type="region of interest" description="Disordered" evidence="2">
    <location>
        <begin position="4381"/>
        <end position="4401"/>
    </location>
</feature>
<feature type="compositionally biased region" description="Low complexity" evidence="2">
    <location>
        <begin position="1609"/>
        <end position="1624"/>
    </location>
</feature>
<gene>
    <name evidence="4" type="ORF">BLNAU_2790</name>
</gene>
<dbReference type="Pfam" id="PF17852">
    <property type="entry name" value="Dynein_AAA_lid"/>
    <property type="match status" value="1"/>
</dbReference>
<comment type="caution">
    <text evidence="4">The sequence shown here is derived from an EMBL/GenBank/DDBJ whole genome shotgun (WGS) entry which is preliminary data.</text>
</comment>
<reference evidence="4 5" key="1">
    <citation type="journal article" date="2022" name="bioRxiv">
        <title>Genomics of Preaxostyla Flagellates Illuminates Evolutionary Transitions and the Path Towards Mitochondrial Loss.</title>
        <authorList>
            <person name="Novak L.V.F."/>
            <person name="Treitli S.C."/>
            <person name="Pyrih J."/>
            <person name="Halakuc P."/>
            <person name="Pipaliya S.V."/>
            <person name="Vacek V."/>
            <person name="Brzon O."/>
            <person name="Soukal P."/>
            <person name="Eme L."/>
            <person name="Dacks J.B."/>
            <person name="Karnkowska A."/>
            <person name="Elias M."/>
            <person name="Hampl V."/>
        </authorList>
    </citation>
    <scope>NUCLEOTIDE SEQUENCE [LARGE SCALE GENOMIC DNA]</scope>
    <source>
        <strain evidence="4">NAU3</strain>
        <tissue evidence="4">Gut</tissue>
    </source>
</reference>
<feature type="compositionally biased region" description="Polar residues" evidence="2">
    <location>
        <begin position="1684"/>
        <end position="1700"/>
    </location>
</feature>
<feature type="region of interest" description="Disordered" evidence="2">
    <location>
        <begin position="1884"/>
        <end position="1910"/>
    </location>
</feature>
<feature type="compositionally biased region" description="Polar residues" evidence="2">
    <location>
        <begin position="1625"/>
        <end position="1638"/>
    </location>
</feature>
<dbReference type="Proteomes" id="UP001281761">
    <property type="component" value="Unassembled WGS sequence"/>
</dbReference>
<feature type="region of interest" description="Disordered" evidence="2">
    <location>
        <begin position="4840"/>
        <end position="4885"/>
    </location>
</feature>
<dbReference type="SUPFAM" id="SSF52540">
    <property type="entry name" value="P-loop containing nucleoside triphosphate hydrolases"/>
    <property type="match status" value="1"/>
</dbReference>
<dbReference type="InterPro" id="IPR027417">
    <property type="entry name" value="P-loop_NTPase"/>
</dbReference>
<dbReference type="InterPro" id="IPR013087">
    <property type="entry name" value="Znf_C2H2_type"/>
</dbReference>
<feature type="region of interest" description="Disordered" evidence="2">
    <location>
        <begin position="3600"/>
        <end position="3630"/>
    </location>
</feature>
<feature type="compositionally biased region" description="Low complexity" evidence="2">
    <location>
        <begin position="4527"/>
        <end position="4537"/>
    </location>
</feature>
<sequence>MQFYQSFKDTISDFQLNFRDTSPQVSSLLFLDYLLTLVGGARSLFRRLTRQGHPPGAITRDSSIHDRSHFNERLVTSLRTIPSRIAVAKQFVLREIAQSLTTLLTKYQDAPIFGFHPFNSTLPHKPAPSLFLSFYEDCHIRTQSPLVQNELRQPTILIDLEFFAMHGELLSLHKHGYLRTVLDIGNLPPLITAQSLAFNETMLFQYHHLKGRRELVDSIHPNAIPSMIALIKLVDAAHAEALSRFTWNTPTPSEVARLHDQLVQVFDCLTNYIGISLDSIDARILQLGREPAFHFAHVSGHISLDHLDSVLENSLQTTFNQISKASVQIEKELHTLCEEIISGYINSEVIIQTHLQQYPEDSPFLLKEISPQRTNPLDDAPTFGYDPHFEIITAAELMLEEYQATVVKSLHRMTLLSLKLFKMSAMTERTYKIRMKNDHFKYIAENEDTLSEKQFGFSPVLMDVQYINDEFKLEPSFNSHQAILNKQIRNLFQYLQRFPKWDPNQFKHRLLVLMSQSPYPNSKILQSLDNSGSASIIAPIYPANTPMKDDLHEDSIWSELDASHAIIFETIVTSSIYIIIGDLSEPIRRRLEPIIHLAKSNKHVLSDIRESSKQEAFPRDFLHFCVPEYFIPVDVTNQDLALTEVLQKSLFSNKNKYLYSNNTIQAFLQKDALHVNIEAALQNSFTTLSSLTWSDTMSMEKESSTTASLSGQSGISGMSGNSGHSGSSGKSEFSLFSLSQDIHISKNALWQRQMRQKVRKRLSTDRKNNLNRAFIVHLIGFPPLTETPSFPVSAPQPWSPPHEYNPDPHPYHCELCKETMVSLVTLTNHINQVHRTLHPHDLFRVRAEARLEFCRRGMLRLEKWRAALEVAQKRLLRDLGEESHPTDIIIPKTAQQSTGAEEKLVNLLIEILTPVQITQSNRLSFSDSFLQAMFGQIEENKSDLTQIVEEDTQELLDMVYTSLHSFQNQLLIHFGMNTTQGNNTTSANLNRNANNLAKIESLSSGTHTIERFKQIIDIFEAFSEAIPHETYLTVAENQIQCLPSTSKLKDSFANTLSECKTLLASMLSLKLLFSRWSMEQNDSLASQLQKSKVSIQFEIQLYLNNLNQLDLEDDVNQFILALSVNQKHELTLNVASHLKEKQQRLDELNSEEVLFTLTETPNIELKAKINRVNYLQSLLGMYSEYLSWIEQLKQTRLLDAQLEMISSTRVQYNSRLRSVVEMLSVVPITQATPHPVQKRLENDLEQLKKSLFICDIDPRHMKRRHWAELAEITGHDCLARCLVDQPTNPKASPTFGELFEAGDSKFESECRQMSIRALHENKVETELGELRNKWEHQIVLTFAQASTFDNFLTTSLLDQTSFDAEKLFVQMAGESAFVTEESIKKAISEANQTLAALTALSYSKAITPFLDTLNAFQTNLQALPHSLALFLRSQTLWITLRNLFGSTSVSNELQTEHRTFVKVTEDWAHVISSIHSNPHPYHTFSPTEFISFILPRLSGQLESCRSSIISYLDRKADTYPILYLLPTDDLFTAIASSHTPQESLPILRKLFPSLRDLITDNDQVNFSSSGTAPLSRMDIIQMDMDSDSSWSVDDVPLNEGLSNNDNERSIQSSSSGGSNKSLDSLENSPKSSHHQALTNMRHRKNRHSISGSTPTSNIPTVRPIIRPPSPISIIPSTPFSAVNDQLAKASSPTKSISDMSAQPDRSRQSDTHSHSFKPVRILGFVGPLKETIKLNNPFTFEPSGEQIQFYMQVERALKNAVVVSMMESLIVGYPILSYFFNPDKSVERGEDPEEEDRWDDSMDSSETDTSTMISLHSTDYSEEELLLGQSSQNLSVFSTPITAPTRLNKDQILSYISPAHQQTIESEVPSSRHQDDNTIRSYAMSETLRKEKEKKRHLSHKKRNQSGQNTHTLSELLENLPPAYQLLQSKNPSVTDFLKFVDGNIEQSLSLTITTHIYKFMIQIIQNHQTAEATSEFNDFIQRYDNSYKTPIQQALSLQMDLTNLIASCQELLTGPLPLLQQTKLESALIALLGCYSTMLLLVKALRERDQTKISLIMFAIETLPQADVPLTSFNQTLIDTYLSKILPSVNRSSGGTLSQATESDQSESRFQLTFDTSHTSHSTPNYSAKHTAFLKIRFGQISLPYGGEYVPFSTHSVGSWGMIGSIGMAQTTSPVITQTQRMSWFMTCVARNVSTSLPPTFNAGMPVAKTQSLSTPVTSTICPFTIIQSESFSTIRDRTTEIATICGHQIVAIQMDKLINHPQGLIRFVTAIAGQGQWGMMDNLDDLDEPEMENIVTLLTNCVTAAKLGHTRARLSAGQICKITPGFHFFASISLTPTTFQLPEPLRREFRPFVVYKLPDEDILTAHLAVGGFKYSGLLASRTVSFLNHYKNITRQTSISMAGFVPTVSLQAKSYSQLVLDRYFRPLLSSLHTQQNEFRSELIEWLDTPDANLPLLKRGMTSETDDIVNQIQLESTDIPYFTKALHREKLAFLMESFALSLCLGEVIWRSFFVGDSIPAIQVFNHIFPEFPVSLAKSLFHAPPVLHTSGYTLDVDTPGREGYNVLYPEEAAFLSSLDDVTTGLVSFQIEAMAGNTEVQIKTQSLSKLSQNRPNSAAREKTNKLSRSKQFARKIRNTFQKNLTESTSLEQTDQSEIGNTSELDDDPSLQRYETARGETVQDGQNTRASQEIFQYLFQKSTTVEASSDLLSTVDAVSDARTQQENEVILSVQHLYRSLRNPLWLAPIQGERRMQPQPTLLVGPAGCGKTTIINLLAQAQTMSGIPTRVVRVNMSSISLDQIIGSFENDRNPADKKGSLTQPVLHPQIHFTGNDQTPDLKLVEPPSFNLNKAEDELNASWIDGILSTLLNESMISEKSPLDSDNLPPTLLSPQTSTQEEILLVIDLGPPVRAPPTSLSQYTADVSRGFYARKPISELSDSVVPLGFHFTKALGNIFRRSTRMEILIQSELLRRRSLMSSDNRSEEKREGIIIDDPYSSHLTTRQEVVELLLNTNKVRSPASTTVKQFMKRLHGLVPLYSTQMARRVFEQPSFHKHRSSSSLFSVAQLGRRRSFQARHTSKYSKKQRHKLFFSSQNKTESQTHEDFVKKKIHKLTKHGQFTSHKANMLETLSMTLLERKQQMMKAHLLTDTALMKELEKSNVISHSVRLPNMTLFSLPPNVKVIFEAASLDQLPFDFVQNLSVLSVPMKIFTSSRRFLFIKEIPIFPSPLMVTAEHIYTVLVQQYININPFMTDIWMTDSVLSAIHMYLTFTAGLMTVWLQEAGQFAKNYFNDICNSTSSPHSSTLRPNKRYAQQMAKSLSRSSAFFENTLHTYVNNTLTLYNAHMKHLMNMILTHIFREQSDPGDMKFDFIRPVVTNVVAYSVFWGVGGSAFSFDDFRDAFSEFMLKLIRSPPNLSIKLIEFSEPNATITRDIQNMSELRGIPSASKPNLADFLVNLSTGMWEPALKYYKPLFKNTSTSITPSVIIRQVGDSVDIQMPQSVSIDVIALDEFSNIAFPHECTLYHTAALYASMDYPSLFGVTESIHHNRVSSAVLRPPLSSLNPGDFSSNSCIYPVFQSVKPSVLSTGLNFITNHFNRHKTQDANTTLQSPSELFSNQPPTPNAQSSANIEKSKQSSSQTSAIALVFQMNPPISIQTLSFLATLVETGQFVDNGHLRQAKNEGISFAFTTPLGAALWLPPRFLRHFALLAMPRNNPTSACIAVSAYFKHLLAEHSISLNENVDPEAAYALNQDNLPSLIQSLGSVLTRTEFEFMKDQFNVEVPNQGQKSLFSAPLNDPQALISAILVRIPSMTVFLFHLIYFPLSEKDLPMHPLRQHLKNIFTELTIFPISLNHVFYVIHQLATGLETDFLTQESPAKLVLLWMKLCQSILFDRTLPRDSVSVGVLLSWFGQALLTGDEIDLHALQTLMAQCPFKCSDDIVGIIHSHYTHDRPQTRQSAQSKEILLQRLIGQTIDHYPSSLTDSINYTAHQFAARLQHFDGCVITYPHLVYTGFIDFISTTLKFDVIALDVGTTRQQFLRNLRTVVMNVILAPRPVIITLNISDMVSLNRVDNIFKSRTNFSAKRYGSTNTRSPFNLLMSSLNKGQQIGSEITTTFDESLKSDTPVMSISEPSDELTLDLVSSYLYILSVSTVSLLYLFSPKTMKTILSDAYSKGIKEAVSEEWLIAEFKRKHRFLFFISRFISKYDIDREPSVDFDLSRVNALFADNPIHPQSRDTDRLTKHPRFLFSELNQAVTTTLPLVHIRQIRETEDKAKRRLQAATVVGFDRSVLNGQNSTLLRLAEQEMKGQSSSILMDTYFIDENVFKTRQFTDQLFFEGEIVLPRPPPAPLAPCYTRWVHTANPNQIPLPIRSIPVQPVSPILPKSAHRVESRRAASDRSESGSVHDDITVAIPYTIVYPPKDAKEEGYAENHLGRKTSLIPARKKRAGSINVSNLLRRQSQPPHQTTSPFPSPPSQIKPHQSLKPSRPKYRLNEDRPTLDPYRASQIDRTFAASPKRSVTPKPFDKHNSSHSYGHSAASSFDSTSGKGTVLSYTQPTHVSTLLYLDRLLSFLLICGLTKDRPSIQYTPEPLGTIPEIEDDGARLQRYLQGIVSLSSYRTETPDTLFISALTSMYLVVRNNYPYFALTATLSHWATFRIAVMTPVYLCSLSQLFPTIHRNRMTALERRRDMLLSFFRTLIDLLTLTLPPSDLLQKMTSTRYSTSTAPSFCDLVQDARRTIDDIREQHAIVKKLMKRVSKRTEQCSQKRSTLIRMIHTEGNVSTAVTAQRVLDMPYRDVQQLKKNTVPCVNVRYLLDTLLIILRRPLIPTEILFVTKTFSYQHEKRLHSPTSVAPEKLGTEDPPENVSKGPSPMGTRPLPLNKSISPSANQTEMTGRTQKAHKYPVILASATHANKMLSNPDFRKMISTFDPLTLSDEQVELIQPYLDTHFDDPHFSASDRAKTEPLNQFIDSLLSYASVRKKLLPLKTSLKADVSGPLTTDIDQLKAATSRLDTLRVTLLAILHQINNIFPSSISSSRIAKPLIGGETLEGVYVMLDGCLSQLEEVEQNIINCRGDSALAAALVVFNGCLPPSEWNVVMQQWKKILKLCRINFYGFDEFDYDSLLYRQIPSSTDIEIVSNDPATKRSTKYRCLDISVDGIPYNDFLIDELARLYIPAELVSTWYVLHGPMHFYECQADGFGNNFLHMFFYPFLNTVDGTRPVIVLDPLGIGEEALLKYIRRDCSPMCVHILETDFFENAINAAASGVPLVITYVDVGATMGEPRAKNILDFLDSLCSISLNAPTQSLMLSGKEIRVKTGFQLFVIVKDGQALLPSPRSNLYSTAIPTNSRIINFNALHSEVSMKNQLKYNLFGPAIMPNEVLLRSGSFGRLFALKLILMENEKQMLDQQTKMHSQSIPKFFHSMKQLSDSIKQCLQSFKPEMDAIFETEAQLHKLNYLCDSVHCAICSMMVITNIRIMNLIEVLDITSMLTRPYFESGMPTTFQFQQFLHEALRRAITMNEIRKFEESTKSHISNTIRQHLEQEKDTKLHEIEENPYNKKEENAQRIGIDYLTPHDDTDLKRICDATFINVVYRLIIQLKRTVKKDNGYTSTLYAHLPFLFILAFQLDLVSIQRKSHGILTRDDHHIPIQIVSQVLGANQTIDIGFIYSPVIYRVGNTVFTSFASASPFEEDIQKGASPQMTGTLKFVTDCSELLFYPPRINFQEIGMNQEIEEQVFKELKLVQNIFDTWKALDNQSVEDSFRAEAYVEHKVEWNAWLTSLSPEKGPFPTGLNNPSMSLERLVIVFRFFPHQIASSILAILGQILNVNIPVIHPLDEMFSLAIDLSYASVPTLIAADPSCVDVMPYLEHTKMNTSLYIRDASNETGQIVQTAVVPFRLPSSLSLKQTPLTTLVSPLKFPFSSRWGPYSRTDLNRAVITNHLSYTVHPKASTVSILSNQSTIDFRFHEASRLPKHSRLFNGLLKLHDQPQTTLWTHIPEYAPMQQFLKTIFHSTYVTEFSSIPSMFIHQYHPFTTKQLHDSLIGHDIAITKPNENKHSPLTQRSDSVTSRSQLNTLVVSISPQMIAKWASFLQDPPRSSVPMHIRLQESDVMNVVSSRTLYTPGVNSLSFFDQDPRAVHMLVSHVHRPLLPASPILTNHIVICGVDKINNPLLTAPYVASIIHPDLDEMDCTFITTFQRTAAWLPPYADTLSRNNTIMSVMIFALTFVFAVARFRTRSARLARGLTGFNDTYISPLVSSDSTFLLAATQYSQTSFLLYLQKSTTLILETQSQNQLLFARITDSHNDEEALETIINHPSYGSILSSMCISLMSVFLDSSSNDSGIPAKEIEYIQQILVKVISPSSFLPSFNFYQPAVDFQPTEIHSRFKLPIAHRHSLTRRSLITFLATSDLREPSAALFKFHQSLLDRASLVTSATLMKCIQAAMPPTSEKSTDKVTSFSSAQRLVSHFISTTLTNLPPAFTDAEMALYLQDLHKSPTMLLEGAMLREVESFNLTTRVLSTSMNCYPLILSPFSPLQSSSCGSPTHHFSPLNHCDSSRLPFYMVASCAIPHYVSHGLPQALEWQILRKAFLSRFVERRGEKEILSFLPLGLLTSPETFISLFIIEADSLLASFHSQSTKSSSSAVNASTSMTSSDDELPSISETPNQQTKPTPIPSQQFGVVENAKALIMSFLREDPTKYESNKMFISEENNEMVLVMVGFRIVGVAWDFVEGKFVSLYTNGALPPNTTQTPIVKLKIKREPRYTLTELLREAQVEEFQNKSRRNSQVIRRQSTITKLDEYVQRSAFSPFCPPTDILNTQFFRLFVTSHLQLQRRLPIPSLPKQASSPTKARLPYNLFVSRGTSFNNLSVIKRDLTKKRHSFAVGTMKRRDIQIHDAPTPTPPRSSPPAKTAMLPSPVTPLVNVFYSSARISLFGQFYIEHEDFAELEELGCFIHLHFDPVLLKSLGI</sequence>
<dbReference type="Gene3D" id="3.40.50.300">
    <property type="entry name" value="P-loop containing nucleotide triphosphate hydrolases"/>
    <property type="match status" value="2"/>
</dbReference>
<keyword evidence="5" id="KW-1185">Reference proteome</keyword>
<keyword evidence="1" id="KW-0863">Zinc-finger</keyword>
<feature type="compositionally biased region" description="Basic and acidic residues" evidence="2">
    <location>
        <begin position="1704"/>
        <end position="1713"/>
    </location>
</feature>
<feature type="compositionally biased region" description="Acidic residues" evidence="2">
    <location>
        <begin position="1790"/>
        <end position="1806"/>
    </location>
</feature>
<feature type="region of interest" description="Disordered" evidence="2">
    <location>
        <begin position="2643"/>
        <end position="2667"/>
    </location>
</feature>
<feature type="compositionally biased region" description="Polar residues" evidence="2">
    <location>
        <begin position="6656"/>
        <end position="6671"/>
    </location>
</feature>
<dbReference type="InterPro" id="IPR003593">
    <property type="entry name" value="AAA+_ATPase"/>
</dbReference>
<feature type="region of interest" description="Disordered" evidence="2">
    <location>
        <begin position="2097"/>
        <end position="2126"/>
    </location>
</feature>
<dbReference type="InterPro" id="IPR041466">
    <property type="entry name" value="Dynein_AAA5_ext"/>
</dbReference>
<evidence type="ECO:0000256" key="2">
    <source>
        <dbReference type="SAM" id="MobiDB-lite"/>
    </source>
</evidence>
<organism evidence="4 5">
    <name type="scientific">Blattamonas nauphoetae</name>
    <dbReference type="NCBI Taxonomy" id="2049346"/>
    <lineage>
        <taxon>Eukaryota</taxon>
        <taxon>Metamonada</taxon>
        <taxon>Preaxostyla</taxon>
        <taxon>Oxymonadida</taxon>
        <taxon>Blattamonas</taxon>
    </lineage>
</organism>
<evidence type="ECO:0000313" key="5">
    <source>
        <dbReference type="Proteomes" id="UP001281761"/>
    </source>
</evidence>
<feature type="region of interest" description="Disordered" evidence="2">
    <location>
        <begin position="702"/>
        <end position="728"/>
    </location>
</feature>
<feature type="compositionally biased region" description="Low complexity" evidence="2">
    <location>
        <begin position="6639"/>
        <end position="6648"/>
    </location>
</feature>
<feature type="region of interest" description="Disordered" evidence="2">
    <location>
        <begin position="1786"/>
        <end position="1809"/>
    </location>
</feature>
<evidence type="ECO:0000313" key="4">
    <source>
        <dbReference type="EMBL" id="KAK2962130.1"/>
    </source>
</evidence>
<feature type="compositionally biased region" description="Low complexity" evidence="2">
    <location>
        <begin position="4456"/>
        <end position="4466"/>
    </location>
</feature>
<dbReference type="PROSITE" id="PS50157">
    <property type="entry name" value="ZINC_FINGER_C2H2_2"/>
    <property type="match status" value="1"/>
</dbReference>
<feature type="domain" description="C2H2-type" evidence="3">
    <location>
        <begin position="811"/>
        <end position="839"/>
    </location>
</feature>
<feature type="compositionally biased region" description="Polar residues" evidence="2">
    <location>
        <begin position="2643"/>
        <end position="2660"/>
    </location>
</feature>
<dbReference type="PROSITE" id="PS00028">
    <property type="entry name" value="ZINC_FINGER_C2H2_1"/>
    <property type="match status" value="1"/>
</dbReference>